<name>G3BDH3_CANTC</name>
<dbReference type="eggNOG" id="ENOG502S20W">
    <property type="taxonomic scope" value="Eukaryota"/>
</dbReference>
<dbReference type="KEGG" id="cten:18250536"/>
<accession>G3BDH3</accession>
<proteinExistence type="predicted"/>
<reference evidence="2 3" key="1">
    <citation type="journal article" date="2011" name="Proc. Natl. Acad. Sci. U.S.A.">
        <title>Comparative genomics of xylose-fermenting fungi for enhanced biofuel production.</title>
        <authorList>
            <person name="Wohlbach D.J."/>
            <person name="Kuo A."/>
            <person name="Sato T.K."/>
            <person name="Potts K.M."/>
            <person name="Salamov A.A."/>
            <person name="LaButti K.M."/>
            <person name="Sun H."/>
            <person name="Clum A."/>
            <person name="Pangilinan J.L."/>
            <person name="Lindquist E.A."/>
            <person name="Lucas S."/>
            <person name="Lapidus A."/>
            <person name="Jin M."/>
            <person name="Gunawan C."/>
            <person name="Balan V."/>
            <person name="Dale B.E."/>
            <person name="Jeffries T.W."/>
            <person name="Zinkel R."/>
            <person name="Barry K.W."/>
            <person name="Grigoriev I.V."/>
            <person name="Gasch A.P."/>
        </authorList>
    </citation>
    <scope>NUCLEOTIDE SEQUENCE [LARGE SCALE GENOMIC DNA]</scope>
    <source>
        <strain evidence="3">ATCC 10573 / BCRC 21748 / CBS 615 / JCM 9827 / NBRC 10315 / NRRL Y-1498 / VKM Y-70</strain>
    </source>
</reference>
<dbReference type="EMBL" id="GL996528">
    <property type="protein sequence ID" value="EGV60300.1"/>
    <property type="molecule type" value="Genomic_DNA"/>
</dbReference>
<dbReference type="Proteomes" id="UP000000707">
    <property type="component" value="Unassembled WGS sequence"/>
</dbReference>
<organism evidence="3">
    <name type="scientific">Candida tenuis (strain ATCC 10573 / BCRC 21748 / CBS 615 / JCM 9827 / NBRC 10315 / NRRL Y-1498 / VKM Y-70)</name>
    <name type="common">Yeast</name>
    <name type="synonym">Yamadazyma tenuis</name>
    <dbReference type="NCBI Taxonomy" id="590646"/>
    <lineage>
        <taxon>Eukaryota</taxon>
        <taxon>Fungi</taxon>
        <taxon>Dikarya</taxon>
        <taxon>Ascomycota</taxon>
        <taxon>Saccharomycotina</taxon>
        <taxon>Pichiomycetes</taxon>
        <taxon>Debaryomycetaceae</taxon>
        <taxon>Yamadazyma</taxon>
    </lineage>
</organism>
<keyword evidence="3" id="KW-1185">Reference proteome</keyword>
<gene>
    <name evidence="2" type="ORF">CANTEDRAFT_95749</name>
</gene>
<evidence type="ECO:0000313" key="2">
    <source>
        <dbReference type="EMBL" id="EGV60300.1"/>
    </source>
</evidence>
<dbReference type="OrthoDB" id="21221at2759"/>
<dbReference type="AlphaFoldDB" id="G3BDH3"/>
<feature type="region of interest" description="Disordered" evidence="1">
    <location>
        <begin position="17"/>
        <end position="38"/>
    </location>
</feature>
<dbReference type="STRING" id="590646.G3BDH3"/>
<evidence type="ECO:0000313" key="3">
    <source>
        <dbReference type="Proteomes" id="UP000000707"/>
    </source>
</evidence>
<dbReference type="GeneID" id="18250536"/>
<dbReference type="HOGENOM" id="CLU_1272119_0_0_1"/>
<evidence type="ECO:0000256" key="1">
    <source>
        <dbReference type="SAM" id="MobiDB-lite"/>
    </source>
</evidence>
<sequence length="217" mass="24376">MSTLPTSFSFDYLDYPSSTHSSTSNHQPQPSSHSELYNGLNLSRNMGVATVSSNMGTYNPSSSVGYHNEIEKLKMQLNLKTQMVSNLQKKLTSKESKEMSEMGGKSGSKDIPITNTSFYELFKDVSTQLAAKTKECNNLKTYLESVLISLSMNGKDSSHEDLIHKVVNKINCLSTENEKLMQMICFSNKSNLLIEVGILRNEVQVLKEKLRKFDKIK</sequence>
<protein>
    <submittedName>
        <fullName evidence="2">Uncharacterized protein</fullName>
    </submittedName>
</protein>